<dbReference type="GO" id="GO:0090158">
    <property type="term" value="P:endoplasmic reticulum membrane organization"/>
    <property type="evidence" value="ECO:0007669"/>
    <property type="project" value="TreeGrafter"/>
</dbReference>
<reference evidence="9" key="2">
    <citation type="submission" date="2021-01" db="EMBL/GenBank/DDBJ databases">
        <authorList>
            <person name="Schikora-Tamarit M.A."/>
        </authorList>
    </citation>
    <scope>NUCLEOTIDE SEQUENCE</scope>
    <source>
        <strain evidence="9">CBS6341</strain>
    </source>
</reference>
<dbReference type="InterPro" id="IPR008962">
    <property type="entry name" value="PapD-like_sf"/>
</dbReference>
<evidence type="ECO:0000313" key="10">
    <source>
        <dbReference type="Proteomes" id="UP000769528"/>
    </source>
</evidence>
<protein>
    <recommendedName>
        <fullName evidence="8">MSP domain-containing protein</fullName>
    </recommendedName>
</protein>
<dbReference type="PROSITE" id="PS50202">
    <property type="entry name" value="MSP"/>
    <property type="match status" value="1"/>
</dbReference>
<dbReference type="EMBL" id="JAEUBF010000544">
    <property type="protein sequence ID" value="KAH3677185.1"/>
    <property type="molecule type" value="Genomic_DNA"/>
</dbReference>
<dbReference type="GO" id="GO:0005886">
    <property type="term" value="C:plasma membrane"/>
    <property type="evidence" value="ECO:0007669"/>
    <property type="project" value="TreeGrafter"/>
</dbReference>
<evidence type="ECO:0000256" key="6">
    <source>
        <dbReference type="SAM" id="MobiDB-lite"/>
    </source>
</evidence>
<comment type="subcellular location">
    <subcellularLocation>
        <location evidence="1">Membrane</location>
        <topology evidence="1">Single-pass type IV membrane protein</topology>
    </subcellularLocation>
</comment>
<dbReference type="Proteomes" id="UP000769528">
    <property type="component" value="Unassembled WGS sequence"/>
</dbReference>
<dbReference type="Pfam" id="PF00635">
    <property type="entry name" value="Motile_Sperm"/>
    <property type="match status" value="1"/>
</dbReference>
<reference evidence="9" key="1">
    <citation type="journal article" date="2021" name="Open Biol.">
        <title>Shared evolutionary footprints suggest mitochondrial oxidative damage underlies multiple complex I losses in fungi.</title>
        <authorList>
            <person name="Schikora-Tamarit M.A."/>
            <person name="Marcet-Houben M."/>
            <person name="Nosek J."/>
            <person name="Gabaldon T."/>
        </authorList>
    </citation>
    <scope>NUCLEOTIDE SEQUENCE</scope>
    <source>
        <strain evidence="9">CBS6341</strain>
    </source>
</reference>
<feature type="region of interest" description="Disordered" evidence="6">
    <location>
        <begin position="135"/>
        <end position="192"/>
    </location>
</feature>
<dbReference type="AlphaFoldDB" id="A0A9P8PT60"/>
<dbReference type="InterPro" id="IPR013783">
    <property type="entry name" value="Ig-like_fold"/>
</dbReference>
<feature type="compositionally biased region" description="Low complexity" evidence="6">
    <location>
        <begin position="139"/>
        <end position="155"/>
    </location>
</feature>
<evidence type="ECO:0000259" key="8">
    <source>
        <dbReference type="PROSITE" id="PS50202"/>
    </source>
</evidence>
<name>A0A9P8PT60_9ASCO</name>
<feature type="transmembrane region" description="Helical" evidence="7">
    <location>
        <begin position="226"/>
        <end position="243"/>
    </location>
</feature>
<dbReference type="GO" id="GO:0061817">
    <property type="term" value="P:endoplasmic reticulum-plasma membrane tethering"/>
    <property type="evidence" value="ECO:0007669"/>
    <property type="project" value="TreeGrafter"/>
</dbReference>
<comment type="caution">
    <text evidence="9">The sequence shown here is derived from an EMBL/GenBank/DDBJ whole genome shotgun (WGS) entry which is preliminary data.</text>
</comment>
<sequence>MNISITPNLLEFRPPFTKPSTEIITITNHSNETAAFKVKTTAPKVYCVRPNAAIVEPNQSIDVSIILLGLKEEPTQDYKCNDKFLIVALPSPYDLGESTVAESWPKLEAEFKQQSVSKKIKVKYVLDEPITTIEQDTTSSSNNNNNNIVDSNQNNEPTLSSSVLETDKSIQSEKNNGSNRSISNNDDLTEEDRSKIEALNEKLDSNAAATSTSTEVAEQVNSSNSFTTFFLILIIAIIVAWLLF</sequence>
<dbReference type="GO" id="GO:0033149">
    <property type="term" value="F:FFAT motif binding"/>
    <property type="evidence" value="ECO:0007669"/>
    <property type="project" value="TreeGrafter"/>
</dbReference>
<keyword evidence="10" id="KW-1185">Reference proteome</keyword>
<dbReference type="PANTHER" id="PTHR10809">
    <property type="entry name" value="VESICLE-ASSOCIATED MEMBRANE PROTEIN-ASSOCIATED PROTEIN"/>
    <property type="match status" value="1"/>
</dbReference>
<comment type="similarity">
    <text evidence="2">Belongs to the VAMP-associated protein (VAP) (TC 9.B.17) family.</text>
</comment>
<evidence type="ECO:0000256" key="7">
    <source>
        <dbReference type="SAM" id="Phobius"/>
    </source>
</evidence>
<feature type="domain" description="MSP" evidence="8">
    <location>
        <begin position="2"/>
        <end position="125"/>
    </location>
</feature>
<dbReference type="PIRSF" id="PIRSF019693">
    <property type="entry name" value="VAMP-associated"/>
    <property type="match status" value="1"/>
</dbReference>
<dbReference type="InterPro" id="IPR000535">
    <property type="entry name" value="MSP_dom"/>
</dbReference>
<proteinExistence type="inferred from homology"/>
<evidence type="ECO:0000256" key="4">
    <source>
        <dbReference type="ARBA" id="ARBA00022989"/>
    </source>
</evidence>
<gene>
    <name evidence="9" type="ORF">WICMUC_001766</name>
</gene>
<keyword evidence="4 7" id="KW-1133">Transmembrane helix</keyword>
<dbReference type="GO" id="GO:0005789">
    <property type="term" value="C:endoplasmic reticulum membrane"/>
    <property type="evidence" value="ECO:0007669"/>
    <property type="project" value="InterPro"/>
</dbReference>
<evidence type="ECO:0000256" key="2">
    <source>
        <dbReference type="ARBA" id="ARBA00008932"/>
    </source>
</evidence>
<organism evidence="9 10">
    <name type="scientific">Wickerhamomyces mucosus</name>
    <dbReference type="NCBI Taxonomy" id="1378264"/>
    <lineage>
        <taxon>Eukaryota</taxon>
        <taxon>Fungi</taxon>
        <taxon>Dikarya</taxon>
        <taxon>Ascomycota</taxon>
        <taxon>Saccharomycotina</taxon>
        <taxon>Saccharomycetes</taxon>
        <taxon>Phaffomycetales</taxon>
        <taxon>Wickerhamomycetaceae</taxon>
        <taxon>Wickerhamomyces</taxon>
    </lineage>
</organism>
<accession>A0A9P8PT60</accession>
<dbReference type="OrthoDB" id="264603at2759"/>
<dbReference type="SUPFAM" id="SSF49354">
    <property type="entry name" value="PapD-like"/>
    <property type="match status" value="1"/>
</dbReference>
<evidence type="ECO:0000256" key="3">
    <source>
        <dbReference type="ARBA" id="ARBA00022692"/>
    </source>
</evidence>
<evidence type="ECO:0000256" key="5">
    <source>
        <dbReference type="ARBA" id="ARBA00023136"/>
    </source>
</evidence>
<evidence type="ECO:0000256" key="1">
    <source>
        <dbReference type="ARBA" id="ARBA00004211"/>
    </source>
</evidence>
<dbReference type="Gene3D" id="2.60.40.10">
    <property type="entry name" value="Immunoglobulins"/>
    <property type="match status" value="1"/>
</dbReference>
<dbReference type="PANTHER" id="PTHR10809:SF6">
    <property type="entry name" value="AT11025P-RELATED"/>
    <property type="match status" value="1"/>
</dbReference>
<keyword evidence="3 7" id="KW-0812">Transmembrane</keyword>
<feature type="compositionally biased region" description="Polar residues" evidence="6">
    <location>
        <begin position="172"/>
        <end position="186"/>
    </location>
</feature>
<evidence type="ECO:0000313" key="9">
    <source>
        <dbReference type="EMBL" id="KAH3677185.1"/>
    </source>
</evidence>
<dbReference type="InterPro" id="IPR016763">
    <property type="entry name" value="VAP"/>
</dbReference>
<keyword evidence="5 7" id="KW-0472">Membrane</keyword>